<keyword evidence="3" id="KW-1185">Reference proteome</keyword>
<feature type="transmembrane region" description="Helical" evidence="1">
    <location>
        <begin position="176"/>
        <end position="195"/>
    </location>
</feature>
<dbReference type="RefSeq" id="WP_382333228.1">
    <property type="nucleotide sequence ID" value="NZ_JBHSSI010000025.1"/>
</dbReference>
<keyword evidence="1" id="KW-0812">Transmembrane</keyword>
<proteinExistence type="predicted"/>
<dbReference type="Proteomes" id="UP001596283">
    <property type="component" value="Unassembled WGS sequence"/>
</dbReference>
<dbReference type="InterPro" id="IPR010699">
    <property type="entry name" value="DUF1275"/>
</dbReference>
<dbReference type="Pfam" id="PF06912">
    <property type="entry name" value="DUF1275"/>
    <property type="match status" value="1"/>
</dbReference>
<sequence>MTERQFRPMTETILTLGATLVMGMIDADTFLNHGAVFVSAQTGNLVVFVVKLMEHGWGDAWVNVPVWIGYFLGCFGAQGLSEHISQDNQRRQMRWLLLLDVLAYAVLASLQTTLSTLWLVFFLGVVAGYELTIFRQVGGIGINNGIMTGNSKNLATDTYRAWIDGDRVARLRQGKWALVLITFILGCAMGAWLAMLTALGVLWIATGLKLILLCWLFLPVAMEKPRG</sequence>
<reference evidence="3" key="1">
    <citation type="journal article" date="2019" name="Int. J. Syst. Evol. Microbiol.">
        <title>The Global Catalogue of Microorganisms (GCM) 10K type strain sequencing project: providing services to taxonomists for standard genome sequencing and annotation.</title>
        <authorList>
            <consortium name="The Broad Institute Genomics Platform"/>
            <consortium name="The Broad Institute Genome Sequencing Center for Infectious Disease"/>
            <person name="Wu L."/>
            <person name="Ma J."/>
        </authorList>
    </citation>
    <scope>NUCLEOTIDE SEQUENCE [LARGE SCALE GENOMIC DNA]</scope>
    <source>
        <strain evidence="3">CCM 8908</strain>
    </source>
</reference>
<evidence type="ECO:0000256" key="1">
    <source>
        <dbReference type="SAM" id="Phobius"/>
    </source>
</evidence>
<dbReference type="PANTHER" id="PTHR37314">
    <property type="entry name" value="SLR0142 PROTEIN"/>
    <property type="match status" value="1"/>
</dbReference>
<dbReference type="PANTHER" id="PTHR37314:SF4">
    <property type="entry name" value="UPF0700 TRANSMEMBRANE PROTEIN YOAK"/>
    <property type="match status" value="1"/>
</dbReference>
<name>A0ABW1TF40_9LACO</name>
<comment type="caution">
    <text evidence="2">The sequence shown here is derived from an EMBL/GenBank/DDBJ whole genome shotgun (WGS) entry which is preliminary data.</text>
</comment>
<keyword evidence="1" id="KW-0472">Membrane</keyword>
<feature type="transmembrane region" description="Helical" evidence="1">
    <location>
        <begin position="116"/>
        <end position="134"/>
    </location>
</feature>
<dbReference type="EMBL" id="JBHSSI010000025">
    <property type="protein sequence ID" value="MFC6260026.1"/>
    <property type="molecule type" value="Genomic_DNA"/>
</dbReference>
<keyword evidence="1" id="KW-1133">Transmembrane helix</keyword>
<accession>A0ABW1TF40</accession>
<evidence type="ECO:0000313" key="3">
    <source>
        <dbReference type="Proteomes" id="UP001596283"/>
    </source>
</evidence>
<protein>
    <submittedName>
        <fullName evidence="2">YoaK family protein</fullName>
    </submittedName>
</protein>
<feature type="transmembrane region" description="Helical" evidence="1">
    <location>
        <begin position="93"/>
        <end position="110"/>
    </location>
</feature>
<organism evidence="2 3">
    <name type="scientific">Levilactobacillus fujinensis</name>
    <dbReference type="NCBI Taxonomy" id="2486024"/>
    <lineage>
        <taxon>Bacteria</taxon>
        <taxon>Bacillati</taxon>
        <taxon>Bacillota</taxon>
        <taxon>Bacilli</taxon>
        <taxon>Lactobacillales</taxon>
        <taxon>Lactobacillaceae</taxon>
        <taxon>Levilactobacillus</taxon>
    </lineage>
</organism>
<feature type="transmembrane region" description="Helical" evidence="1">
    <location>
        <begin position="201"/>
        <end position="221"/>
    </location>
</feature>
<gene>
    <name evidence="2" type="ORF">ACFP1C_03625</name>
</gene>
<evidence type="ECO:0000313" key="2">
    <source>
        <dbReference type="EMBL" id="MFC6260026.1"/>
    </source>
</evidence>